<accession>A0A7X2NQ08</accession>
<dbReference type="AlphaFoldDB" id="A0A7X2NQ08"/>
<dbReference type="PANTHER" id="PTHR40083:SF1">
    <property type="entry name" value="UPF0122 PROTEIN YLXM"/>
    <property type="match status" value="1"/>
</dbReference>
<dbReference type="HAMAP" id="MF_00245">
    <property type="entry name" value="UPF0122"/>
    <property type="match status" value="1"/>
</dbReference>
<keyword evidence="4" id="KW-0238">DNA-binding</keyword>
<dbReference type="InterPro" id="IPR007394">
    <property type="entry name" value="UPF0122"/>
</dbReference>
<sequence>MLDKIQMNTLLDFYGGLLTPKQQEICRFYYREDLSLTEIAELQQVSRAAVHDSIRRCEKELTHYEEVLKQAALWQKRKKLYDEIEHAQNREEIIHLLNLCRETEAEGGNYD</sequence>
<dbReference type="Pfam" id="PF04297">
    <property type="entry name" value="UPF0122"/>
    <property type="match status" value="1"/>
</dbReference>
<name>A0A7X2NQ08_9FIRM</name>
<dbReference type="GO" id="GO:0003677">
    <property type="term" value="F:DNA binding"/>
    <property type="evidence" value="ECO:0007669"/>
    <property type="project" value="UniProtKB-KW"/>
</dbReference>
<dbReference type="Proteomes" id="UP000461880">
    <property type="component" value="Unassembled WGS sequence"/>
</dbReference>
<evidence type="ECO:0000256" key="3">
    <source>
        <dbReference type="HAMAP-Rule" id="MF_00245"/>
    </source>
</evidence>
<evidence type="ECO:0000313" key="5">
    <source>
        <dbReference type="Proteomes" id="UP000461880"/>
    </source>
</evidence>
<dbReference type="NCBIfam" id="NF045758">
    <property type="entry name" value="YlxM"/>
    <property type="match status" value="1"/>
</dbReference>
<evidence type="ECO:0000313" key="4">
    <source>
        <dbReference type="EMBL" id="MSS57492.1"/>
    </source>
</evidence>
<organism evidence="4 5">
    <name type="scientific">Stecheria intestinalis</name>
    <dbReference type="NCBI Taxonomy" id="2606630"/>
    <lineage>
        <taxon>Bacteria</taxon>
        <taxon>Bacillati</taxon>
        <taxon>Bacillota</taxon>
        <taxon>Erysipelotrichia</taxon>
        <taxon>Erysipelotrichales</taxon>
        <taxon>Erysipelotrichaceae</taxon>
        <taxon>Stecheria</taxon>
    </lineage>
</organism>
<evidence type="ECO:0000256" key="2">
    <source>
        <dbReference type="ARBA" id="ARBA00024764"/>
    </source>
</evidence>
<comment type="function">
    <text evidence="2 3">Might take part in the signal recognition particle (SRP) pathway. This is inferred from the conservation of its genetic proximity to ftsY/ffh. May be a regulatory protein.</text>
</comment>
<evidence type="ECO:0000256" key="1">
    <source>
        <dbReference type="ARBA" id="ARBA00008720"/>
    </source>
</evidence>
<gene>
    <name evidence="4" type="ORF">FYJ51_01010</name>
</gene>
<comment type="similarity">
    <text evidence="1 3">Belongs to the UPF0122 family.</text>
</comment>
<dbReference type="EMBL" id="VUMN01000001">
    <property type="protein sequence ID" value="MSS57492.1"/>
    <property type="molecule type" value="Genomic_DNA"/>
</dbReference>
<dbReference type="InterPro" id="IPR054831">
    <property type="entry name" value="UPF0122_fam_protein"/>
</dbReference>
<reference evidence="4 5" key="1">
    <citation type="submission" date="2019-08" db="EMBL/GenBank/DDBJ databases">
        <title>In-depth cultivation of the pig gut microbiome towards novel bacterial diversity and tailored functional studies.</title>
        <authorList>
            <person name="Wylensek D."/>
            <person name="Hitch T.C.A."/>
            <person name="Clavel T."/>
        </authorList>
    </citation>
    <scope>NUCLEOTIDE SEQUENCE [LARGE SCALE GENOMIC DNA]</scope>
    <source>
        <strain evidence="4 5">Oil+RF-744-GAM-WT-6</strain>
    </source>
</reference>
<comment type="caution">
    <text evidence="4">The sequence shown here is derived from an EMBL/GenBank/DDBJ whole genome shotgun (WGS) entry which is preliminary data.</text>
</comment>
<protein>
    <recommendedName>
        <fullName evidence="3">UPF0122 protein FYJ51_01010</fullName>
    </recommendedName>
</protein>
<dbReference type="RefSeq" id="WP_105303753.1">
    <property type="nucleotide sequence ID" value="NZ_JAQXPC010000025.1"/>
</dbReference>
<proteinExistence type="inferred from homology"/>
<dbReference type="InterPro" id="IPR036388">
    <property type="entry name" value="WH-like_DNA-bd_sf"/>
</dbReference>
<dbReference type="InterPro" id="IPR013324">
    <property type="entry name" value="RNA_pol_sigma_r3/r4-like"/>
</dbReference>
<dbReference type="PANTHER" id="PTHR40083">
    <property type="entry name" value="UPF0122 PROTEIN CBO2450/CLC_2298"/>
    <property type="match status" value="1"/>
</dbReference>
<dbReference type="SUPFAM" id="SSF88659">
    <property type="entry name" value="Sigma3 and sigma4 domains of RNA polymerase sigma factors"/>
    <property type="match status" value="1"/>
</dbReference>
<dbReference type="Gene3D" id="1.10.10.10">
    <property type="entry name" value="Winged helix-like DNA-binding domain superfamily/Winged helix DNA-binding domain"/>
    <property type="match status" value="1"/>
</dbReference>
<keyword evidence="5" id="KW-1185">Reference proteome</keyword>